<dbReference type="Proteomes" id="UP000479000">
    <property type="component" value="Unassembled WGS sequence"/>
</dbReference>
<gene>
    <name evidence="2" type="ORF">NTEN_LOCUS19822</name>
</gene>
<evidence type="ECO:0000256" key="1">
    <source>
        <dbReference type="SAM" id="MobiDB-lite"/>
    </source>
</evidence>
<keyword evidence="3" id="KW-1185">Reference proteome</keyword>
<feature type="non-terminal residue" evidence="2">
    <location>
        <position position="52"/>
    </location>
</feature>
<accession>A0A6H5HHU5</accession>
<dbReference type="AlphaFoldDB" id="A0A6H5HHU5"/>
<evidence type="ECO:0000313" key="3">
    <source>
        <dbReference type="Proteomes" id="UP000479000"/>
    </source>
</evidence>
<organism evidence="2 3">
    <name type="scientific">Nesidiocoris tenuis</name>
    <dbReference type="NCBI Taxonomy" id="355587"/>
    <lineage>
        <taxon>Eukaryota</taxon>
        <taxon>Metazoa</taxon>
        <taxon>Ecdysozoa</taxon>
        <taxon>Arthropoda</taxon>
        <taxon>Hexapoda</taxon>
        <taxon>Insecta</taxon>
        <taxon>Pterygota</taxon>
        <taxon>Neoptera</taxon>
        <taxon>Paraneoptera</taxon>
        <taxon>Hemiptera</taxon>
        <taxon>Heteroptera</taxon>
        <taxon>Panheteroptera</taxon>
        <taxon>Cimicomorpha</taxon>
        <taxon>Miridae</taxon>
        <taxon>Dicyphina</taxon>
        <taxon>Nesidiocoris</taxon>
    </lineage>
</organism>
<evidence type="ECO:0000313" key="2">
    <source>
        <dbReference type="EMBL" id="CAB0015482.1"/>
    </source>
</evidence>
<feature type="region of interest" description="Disordered" evidence="1">
    <location>
        <begin position="1"/>
        <end position="27"/>
    </location>
</feature>
<reference evidence="2 3" key="1">
    <citation type="submission" date="2020-02" db="EMBL/GenBank/DDBJ databases">
        <authorList>
            <person name="Ferguson B K."/>
        </authorList>
    </citation>
    <scope>NUCLEOTIDE SEQUENCE [LARGE SCALE GENOMIC DNA]</scope>
</reference>
<dbReference type="EMBL" id="CADCXU010029158">
    <property type="protein sequence ID" value="CAB0015482.1"/>
    <property type="molecule type" value="Genomic_DNA"/>
</dbReference>
<sequence>MEPQGYPTYPTPNSRHHRRPTRGNRSETLKVVRRLLKAFQVLPKDSLNLSYP</sequence>
<protein>
    <submittedName>
        <fullName evidence="2">Uncharacterized protein</fullName>
    </submittedName>
</protein>
<name>A0A6H5HHU5_9HEMI</name>
<proteinExistence type="predicted"/>